<name>A0A8J2UBY0_9BACT</name>
<dbReference type="AlphaFoldDB" id="A0A8J2UBY0"/>
<feature type="domain" description="DUF4261" evidence="1">
    <location>
        <begin position="162"/>
        <end position="234"/>
    </location>
</feature>
<evidence type="ECO:0000313" key="2">
    <source>
        <dbReference type="EMBL" id="GGA96154.1"/>
    </source>
</evidence>
<reference evidence="2" key="1">
    <citation type="journal article" date="2014" name="Int. J. Syst. Evol. Microbiol.">
        <title>Complete genome sequence of Corynebacterium casei LMG S-19264T (=DSM 44701T), isolated from a smear-ripened cheese.</title>
        <authorList>
            <consortium name="US DOE Joint Genome Institute (JGI-PGF)"/>
            <person name="Walter F."/>
            <person name="Albersmeier A."/>
            <person name="Kalinowski J."/>
            <person name="Ruckert C."/>
        </authorList>
    </citation>
    <scope>NUCLEOTIDE SEQUENCE</scope>
    <source>
        <strain evidence="2">CGMCC 1.15448</strain>
    </source>
</reference>
<comment type="caution">
    <text evidence="2">The sequence shown here is derived from an EMBL/GenBank/DDBJ whole genome shotgun (WGS) entry which is preliminary data.</text>
</comment>
<proteinExistence type="predicted"/>
<reference evidence="2" key="2">
    <citation type="submission" date="2020-09" db="EMBL/GenBank/DDBJ databases">
        <authorList>
            <person name="Sun Q."/>
            <person name="Zhou Y."/>
        </authorList>
    </citation>
    <scope>NUCLEOTIDE SEQUENCE</scope>
    <source>
        <strain evidence="2">CGMCC 1.15448</strain>
    </source>
</reference>
<dbReference type="Pfam" id="PF14080">
    <property type="entry name" value="DUF4261"/>
    <property type="match status" value="1"/>
</dbReference>
<dbReference type="Proteomes" id="UP000607559">
    <property type="component" value="Unassembled WGS sequence"/>
</dbReference>
<organism evidence="2 3">
    <name type="scientific">Puia dinghuensis</name>
    <dbReference type="NCBI Taxonomy" id="1792502"/>
    <lineage>
        <taxon>Bacteria</taxon>
        <taxon>Pseudomonadati</taxon>
        <taxon>Bacteroidota</taxon>
        <taxon>Chitinophagia</taxon>
        <taxon>Chitinophagales</taxon>
        <taxon>Chitinophagaceae</taxon>
        <taxon>Puia</taxon>
    </lineage>
</organism>
<evidence type="ECO:0000313" key="3">
    <source>
        <dbReference type="Proteomes" id="UP000607559"/>
    </source>
</evidence>
<evidence type="ECO:0000259" key="1">
    <source>
        <dbReference type="Pfam" id="PF14080"/>
    </source>
</evidence>
<protein>
    <recommendedName>
        <fullName evidence="1">DUF4261 domain-containing protein</fullName>
    </recommendedName>
</protein>
<gene>
    <name evidence="2" type="ORF">GCM10011511_19320</name>
</gene>
<accession>A0A8J2UBY0</accession>
<dbReference type="EMBL" id="BMJC01000002">
    <property type="protein sequence ID" value="GGA96154.1"/>
    <property type="molecule type" value="Genomic_DNA"/>
</dbReference>
<keyword evidence="3" id="KW-1185">Reference proteome</keyword>
<sequence>MLEDNSPFKLGLFLDDIKETCEYKVGKPSGDENATTLNIDGELVAIGSMPVSIPMGDIEGTAKYAYNWDNAVEEVKEHKAHLIVSVMQGSDNIVKRYKIFTSVICSLLRTNNAIGVYKGNQSLLIRKDDYLQEGEGMSDEWYPLNLWIYFGLRHDNDKNSGYTYGLKEFNKRELEIVDSVRGLAEIRAFLYNMTHYVLDYDVEFQDGQTCGLSESEKIGITLSAGVFVDGETFKMAY</sequence>
<dbReference type="InterPro" id="IPR025357">
    <property type="entry name" value="DUF4261"/>
</dbReference>